<organism evidence="1 2">
    <name type="scientific">Kordia antarctica</name>
    <dbReference type="NCBI Taxonomy" id="1218801"/>
    <lineage>
        <taxon>Bacteria</taxon>
        <taxon>Pseudomonadati</taxon>
        <taxon>Bacteroidota</taxon>
        <taxon>Flavobacteriia</taxon>
        <taxon>Flavobacteriales</taxon>
        <taxon>Flavobacteriaceae</taxon>
        <taxon>Kordia</taxon>
    </lineage>
</organism>
<dbReference type="KEGG" id="kan:IMCC3317_27860"/>
<accession>A0A7L4ZLN8</accession>
<evidence type="ECO:0000313" key="2">
    <source>
        <dbReference type="Proteomes" id="UP000464657"/>
    </source>
</evidence>
<dbReference type="Proteomes" id="UP000464657">
    <property type="component" value="Chromosome"/>
</dbReference>
<dbReference type="EMBL" id="CP019288">
    <property type="protein sequence ID" value="QHI37407.1"/>
    <property type="molecule type" value="Genomic_DNA"/>
</dbReference>
<reference evidence="1 2" key="1">
    <citation type="journal article" date="2013" name="Int. J. Syst. Evol. Microbiol.">
        <title>Kordia antarctica sp. nov., isolated from Antarctic seawater.</title>
        <authorList>
            <person name="Baek K."/>
            <person name="Choi A."/>
            <person name="Kang I."/>
            <person name="Lee K."/>
            <person name="Cho J.C."/>
        </authorList>
    </citation>
    <scope>NUCLEOTIDE SEQUENCE [LARGE SCALE GENOMIC DNA]</scope>
    <source>
        <strain evidence="1 2">IMCC3317</strain>
    </source>
</reference>
<name>A0A7L4ZLN8_9FLAO</name>
<dbReference type="RefSeq" id="WP_160130037.1">
    <property type="nucleotide sequence ID" value="NZ_CP019288.1"/>
</dbReference>
<evidence type="ECO:0000313" key="1">
    <source>
        <dbReference type="EMBL" id="QHI37407.1"/>
    </source>
</evidence>
<protein>
    <submittedName>
        <fullName evidence="1">Uncharacterized protein</fullName>
    </submittedName>
</protein>
<proteinExistence type="predicted"/>
<dbReference type="AlphaFoldDB" id="A0A7L4ZLN8"/>
<keyword evidence="2" id="KW-1185">Reference proteome</keyword>
<sequence length="64" mass="6744">MKKQLKKLSLSKKVVANFNEVQGGRAPETHGQTCEGMSCELCGPSNGRGLCEPGGTFGETCPTD</sequence>
<gene>
    <name evidence="1" type="ORF">IMCC3317_27860</name>
</gene>